<keyword evidence="2" id="KW-1185">Reference proteome</keyword>
<reference evidence="1" key="1">
    <citation type="submission" date="2023-04" db="EMBL/GenBank/DDBJ databases">
        <title>Draft Genome sequencing of Naganishia species isolated from polar environments using Oxford Nanopore Technology.</title>
        <authorList>
            <person name="Leo P."/>
            <person name="Venkateswaran K."/>
        </authorList>
    </citation>
    <scope>NUCLEOTIDE SEQUENCE</scope>
    <source>
        <strain evidence="1">DBVPG 5303</strain>
    </source>
</reference>
<dbReference type="EMBL" id="JASBWV010000019">
    <property type="protein sequence ID" value="KAJ9121053.1"/>
    <property type="molecule type" value="Genomic_DNA"/>
</dbReference>
<accession>A0ACC2XBN7</accession>
<organism evidence="1 2">
    <name type="scientific">Naganishia onofrii</name>
    <dbReference type="NCBI Taxonomy" id="1851511"/>
    <lineage>
        <taxon>Eukaryota</taxon>
        <taxon>Fungi</taxon>
        <taxon>Dikarya</taxon>
        <taxon>Basidiomycota</taxon>
        <taxon>Agaricomycotina</taxon>
        <taxon>Tremellomycetes</taxon>
        <taxon>Filobasidiales</taxon>
        <taxon>Filobasidiaceae</taxon>
        <taxon>Naganishia</taxon>
    </lineage>
</organism>
<comment type="caution">
    <text evidence="1">The sequence shown here is derived from an EMBL/GenBank/DDBJ whole genome shotgun (WGS) entry which is preliminary data.</text>
</comment>
<evidence type="ECO:0000313" key="2">
    <source>
        <dbReference type="Proteomes" id="UP001234202"/>
    </source>
</evidence>
<proteinExistence type="predicted"/>
<gene>
    <name evidence="1" type="ORF">QFC24_005034</name>
</gene>
<evidence type="ECO:0000313" key="1">
    <source>
        <dbReference type="EMBL" id="KAJ9121053.1"/>
    </source>
</evidence>
<dbReference type="Proteomes" id="UP001234202">
    <property type="component" value="Unassembled WGS sequence"/>
</dbReference>
<name>A0ACC2XBN7_9TREE</name>
<sequence>MNPISSHHFGSAQTQWAMPHSPYVNGNYAAVENTMRHRTSTSGSGSDGQDIIPGGEFDDPDLQPHRSGKKSSAPSRSFVRPNDTMALPQTPQHRSCSNNQGMSGSSERSVYRNVSYSTPGHYNRSGGSDSAMDSIGERTKRMNILSTIPVHHLSSSSPTSISMMQPSAFRLAGVPMTPDPGSAFGNFDIGDDEAPSRSMHFSSTQPQVMQFVPGPPQHMHVEHQGSAFPFVNSFNGQSNGSFIPQSFRGPVVPSIGLPLSTSTRSDLTTATSGYPGTPPDPNTFGFQDSNTFAYHVKTEPGEAMTATENDSFQQQQGSTQHQTHMPSSPGQSNSFDNRRHFHPYRLAQTDPMNRIASMPAILNHSPGTPTVFAFSHPLTAMANSDSSPTPVQQSQAIGGTANSSSIHSRHQHSGSLEFRMPSSMTTIEGGVAAAAPPLYSMSLPNHGMSRNPVSPGGESLRSEGDSEFDDEWSGVARQPRAPRPMHLYGSPRHGSSNGPRLAKNHVCHLCGKAFNRPSSLNTHMAVHTGAKPFQCPKRDCGRKFSVSSNLRRHMKTHTLNEQARVAQLTARDLAAQSHFEVVPTVKQEPEDHATDDILEEEERELENGSIVYDDNEGAYRYYASESAYQAATAGDLSERPLQNQPNQWPGHHQQQETSPGALISNNGVCNQDLPFVSMHLESSLGNAAPPVSFSPSMLTESRNGQHHRELAAPFEQWMPGNEGVDISAGVSLRGPLMLGNASAAIQRGD</sequence>
<protein>
    <submittedName>
        <fullName evidence="1">Uncharacterized protein</fullName>
    </submittedName>
</protein>